<sequence length="217" mass="24497">MLNQKTHLFFDMDGLLIDTERLYYETRRETLSEFGYAYTQADHMAFAGRGWRYTLARLQDWAGPDQGQVMFDQALERFRTAVLAGKLQLKPGVRQVLDFAQAVGLSSYVTSASTRYNVLTMTEQTGIRSYFTAYLCGEDIERSKPYPDLYLEALRRSGVEADRVLVLEDSPSGLTSAVGAGLDTVLVPDLVRPSQDMQDQAVLSLDRLDDLIPYLKN</sequence>
<organism evidence="1 2">
    <name type="scientific">Aerococcus sanguinicola</name>
    <dbReference type="NCBI Taxonomy" id="119206"/>
    <lineage>
        <taxon>Bacteria</taxon>
        <taxon>Bacillati</taxon>
        <taxon>Bacillota</taxon>
        <taxon>Bacilli</taxon>
        <taxon>Lactobacillales</taxon>
        <taxon>Aerococcaceae</taxon>
        <taxon>Aerococcus</taxon>
    </lineage>
</organism>
<dbReference type="PANTHER" id="PTHR18901:SF38">
    <property type="entry name" value="PSEUDOURIDINE-5'-PHOSPHATASE"/>
    <property type="match status" value="1"/>
</dbReference>
<dbReference type="InterPro" id="IPR006439">
    <property type="entry name" value="HAD-SF_hydro_IA"/>
</dbReference>
<dbReference type="Pfam" id="PF13419">
    <property type="entry name" value="HAD_2"/>
    <property type="match status" value="1"/>
</dbReference>
<dbReference type="Proteomes" id="UP000327148">
    <property type="component" value="Unassembled WGS sequence"/>
</dbReference>
<dbReference type="SFLD" id="SFLDS00003">
    <property type="entry name" value="Haloacid_Dehalogenase"/>
    <property type="match status" value="1"/>
</dbReference>
<comment type="caution">
    <text evidence="1">The sequence shown here is derived from an EMBL/GenBank/DDBJ whole genome shotgun (WGS) entry which is preliminary data.</text>
</comment>
<dbReference type="OrthoDB" id="9797743at2"/>
<evidence type="ECO:0000313" key="1">
    <source>
        <dbReference type="EMBL" id="KAA9301301.1"/>
    </source>
</evidence>
<accession>A0A5N1GMP0</accession>
<gene>
    <name evidence="1" type="ORF">F6I03_05375</name>
</gene>
<dbReference type="EMBL" id="VYWO01000002">
    <property type="protein sequence ID" value="KAA9301301.1"/>
    <property type="molecule type" value="Genomic_DNA"/>
</dbReference>
<dbReference type="InterPro" id="IPR041492">
    <property type="entry name" value="HAD_2"/>
</dbReference>
<dbReference type="SFLD" id="SFLDG01129">
    <property type="entry name" value="C1.5:_HAD__Beta-PGM__Phosphata"/>
    <property type="match status" value="1"/>
</dbReference>
<dbReference type="RefSeq" id="WP_070430461.1">
    <property type="nucleotide sequence ID" value="NZ_VYWO01000002.1"/>
</dbReference>
<dbReference type="SUPFAM" id="SSF56784">
    <property type="entry name" value="HAD-like"/>
    <property type="match status" value="1"/>
</dbReference>
<proteinExistence type="predicted"/>
<dbReference type="Gene3D" id="3.40.50.1000">
    <property type="entry name" value="HAD superfamily/HAD-like"/>
    <property type="match status" value="1"/>
</dbReference>
<reference evidence="1 2" key="1">
    <citation type="submission" date="2019-09" db="EMBL/GenBank/DDBJ databases">
        <title>Draft genome sequence assemblies of isolates from the urinary tract.</title>
        <authorList>
            <person name="Mores C.R."/>
            <person name="Putonti C."/>
            <person name="Wolfe A.J."/>
        </authorList>
    </citation>
    <scope>NUCLEOTIDE SEQUENCE [LARGE SCALE GENOMIC DNA]</scope>
    <source>
        <strain evidence="1 2">UMB623</strain>
    </source>
</reference>
<protein>
    <submittedName>
        <fullName evidence="1">HAD family phosphatase</fullName>
    </submittedName>
</protein>
<dbReference type="InterPro" id="IPR023214">
    <property type="entry name" value="HAD_sf"/>
</dbReference>
<dbReference type="Gene3D" id="1.10.150.240">
    <property type="entry name" value="Putative phosphatase, domain 2"/>
    <property type="match status" value="1"/>
</dbReference>
<evidence type="ECO:0000313" key="2">
    <source>
        <dbReference type="Proteomes" id="UP000327148"/>
    </source>
</evidence>
<dbReference type="InterPro" id="IPR023198">
    <property type="entry name" value="PGP-like_dom2"/>
</dbReference>
<dbReference type="PANTHER" id="PTHR18901">
    <property type="entry name" value="2-DEOXYGLUCOSE-6-PHOSPHATE PHOSPHATASE 2"/>
    <property type="match status" value="1"/>
</dbReference>
<name>A0A5N1GMP0_9LACT</name>
<dbReference type="NCBIfam" id="TIGR01509">
    <property type="entry name" value="HAD-SF-IA-v3"/>
    <property type="match status" value="1"/>
</dbReference>
<dbReference type="AlphaFoldDB" id="A0A5N1GMP0"/>
<dbReference type="InterPro" id="IPR036412">
    <property type="entry name" value="HAD-like_sf"/>
</dbReference>